<evidence type="ECO:0000259" key="1">
    <source>
        <dbReference type="Pfam" id="PF14343"/>
    </source>
</evidence>
<dbReference type="AlphaFoldDB" id="B0K7I8"/>
<dbReference type="Proteomes" id="UP000002156">
    <property type="component" value="Chromosome"/>
</dbReference>
<dbReference type="RefSeq" id="WP_003867337.1">
    <property type="nucleotide sequence ID" value="NC_010321.1"/>
</dbReference>
<evidence type="ECO:0000313" key="2">
    <source>
        <dbReference type="EMBL" id="ABY95754.1"/>
    </source>
</evidence>
<dbReference type="InterPro" id="IPR025748">
    <property type="entry name" value="PrcB_C_dom"/>
</dbReference>
<accession>B0K7I8</accession>
<gene>
    <name evidence="2" type="ordered locus">Teth39_2131</name>
</gene>
<name>B0K7I8_THEP3</name>
<evidence type="ECO:0000313" key="3">
    <source>
        <dbReference type="Proteomes" id="UP000002156"/>
    </source>
</evidence>
<dbReference type="STRING" id="340099.Teth39_2131"/>
<proteinExistence type="predicted"/>
<dbReference type="KEGG" id="tpd:Teth39_2131"/>
<dbReference type="EMBL" id="CP000924">
    <property type="protein sequence ID" value="ABY95754.1"/>
    <property type="molecule type" value="Genomic_DNA"/>
</dbReference>
<sequence length="195" mass="21895">MVNNNTITVEIDNKLKKYNLLKNVPVYLESENIGKECLQTGQLVKLTLNSKNSITKIEILNNKSEKEVIQIELKKVTNPSQKIMSIVESIKSKPTVKLIDENGVYYIIATRGMTRTGGYIVIIQKAQIIKTSKDAILEVEVKYIDPSPDAIVTQAITYPYDIKNFTYDGKITQISVKTDKNINVSVDIDLASDVK</sequence>
<feature type="domain" description="PrcB C-terminal" evidence="1">
    <location>
        <begin position="106"/>
        <end position="162"/>
    </location>
</feature>
<dbReference type="Pfam" id="PF14343">
    <property type="entry name" value="PrcB_C"/>
    <property type="match status" value="1"/>
</dbReference>
<organism evidence="2 3">
    <name type="scientific">Thermoanaerobacter pseudethanolicus (strain ATCC 33223 / 39E)</name>
    <name type="common">Clostridium thermohydrosulfuricum</name>
    <dbReference type="NCBI Taxonomy" id="340099"/>
    <lineage>
        <taxon>Bacteria</taxon>
        <taxon>Bacillati</taxon>
        <taxon>Bacillota</taxon>
        <taxon>Clostridia</taxon>
        <taxon>Thermoanaerobacterales</taxon>
        <taxon>Thermoanaerobacteraceae</taxon>
        <taxon>Thermoanaerobacter</taxon>
    </lineage>
</organism>
<protein>
    <recommendedName>
        <fullName evidence="1">PrcB C-terminal domain-containing protein</fullName>
    </recommendedName>
</protein>
<dbReference type="HOGENOM" id="CLU_1395738_0_0_9"/>
<keyword evidence="3" id="KW-1185">Reference proteome</keyword>
<reference evidence="3" key="1">
    <citation type="submission" date="2008-01" db="EMBL/GenBank/DDBJ databases">
        <title>Complete sequence of Thermoanaerobacter pseudethanolicus 39E.</title>
        <authorList>
            <person name="Copeland A."/>
            <person name="Lucas S."/>
            <person name="Lapidus A."/>
            <person name="Barry K."/>
            <person name="Glavina del Rio T."/>
            <person name="Dalin E."/>
            <person name="Tice H."/>
            <person name="Pitluck S."/>
            <person name="Bruce D."/>
            <person name="Goodwin L."/>
            <person name="Saunders E."/>
            <person name="Brettin T."/>
            <person name="Detter J.C."/>
            <person name="Han C."/>
            <person name="Schmutz J."/>
            <person name="Larimer F."/>
            <person name="Land M."/>
            <person name="Hauser L."/>
            <person name="Kyrpides N."/>
            <person name="Lykidis A."/>
            <person name="Hemme C."/>
            <person name="Fields M.W."/>
            <person name="He Z."/>
            <person name="Zhou J."/>
            <person name="Richardson P."/>
        </authorList>
    </citation>
    <scope>NUCLEOTIDE SEQUENCE [LARGE SCALE GENOMIC DNA]</scope>
    <source>
        <strain evidence="3">ATCC 33223 / DSM 2355 / 39E</strain>
    </source>
</reference>